<evidence type="ECO:0000313" key="1">
    <source>
        <dbReference type="EMBL" id="KIL44036.1"/>
    </source>
</evidence>
<organism evidence="1 2">
    <name type="scientific">Jeotgalibacillus alimentarius</name>
    <dbReference type="NCBI Taxonomy" id="135826"/>
    <lineage>
        <taxon>Bacteria</taxon>
        <taxon>Bacillati</taxon>
        <taxon>Bacillota</taxon>
        <taxon>Bacilli</taxon>
        <taxon>Bacillales</taxon>
        <taxon>Caryophanaceae</taxon>
        <taxon>Jeotgalibacillus</taxon>
    </lineage>
</organism>
<comment type="caution">
    <text evidence="1">The sequence shown here is derived from an EMBL/GenBank/DDBJ whole genome shotgun (WGS) entry which is preliminary data.</text>
</comment>
<protein>
    <submittedName>
        <fullName evidence="1">Uncharacterized protein</fullName>
    </submittedName>
</protein>
<keyword evidence="2" id="KW-1185">Reference proteome</keyword>
<reference evidence="1 2" key="1">
    <citation type="submission" date="2015-01" db="EMBL/GenBank/DDBJ databases">
        <title>Genome sequence of Jeotgalibacillus alimentarius.</title>
        <authorList>
            <person name="Goh K.M."/>
            <person name="Chan K.-G."/>
            <person name="Yaakop A.S."/>
            <person name="Ee R."/>
            <person name="Gan H.M."/>
            <person name="Chan C.S."/>
        </authorList>
    </citation>
    <scope>NUCLEOTIDE SEQUENCE [LARGE SCALE GENOMIC DNA]</scope>
    <source>
        <strain evidence="1 2">YKJ-13</strain>
    </source>
</reference>
<gene>
    <name evidence="1" type="ORF">KP77_29850</name>
</gene>
<dbReference type="EMBL" id="JXRQ01000028">
    <property type="protein sequence ID" value="KIL44036.1"/>
    <property type="molecule type" value="Genomic_DNA"/>
</dbReference>
<dbReference type="AlphaFoldDB" id="A0A0C2VHS8"/>
<name>A0A0C2VHS8_9BACL</name>
<accession>A0A0C2VHS8</accession>
<sequence>MAVPEITPGVHDITRMVQAIMTMVPKIMTNALPPPSHIKTARHQPDGR</sequence>
<dbReference type="Proteomes" id="UP000031950">
    <property type="component" value="Unassembled WGS sequence"/>
</dbReference>
<proteinExistence type="predicted"/>
<evidence type="ECO:0000313" key="2">
    <source>
        <dbReference type="Proteomes" id="UP000031950"/>
    </source>
</evidence>